<dbReference type="AlphaFoldDB" id="A0A2S9I719"/>
<protein>
    <submittedName>
        <fullName evidence="1">Uncharacterized protein</fullName>
    </submittedName>
</protein>
<comment type="caution">
    <text evidence="1">The sequence shown here is derived from an EMBL/GenBank/DDBJ whole genome shotgun (WGS) entry which is preliminary data.</text>
</comment>
<reference evidence="1 2" key="1">
    <citation type="submission" date="2017-10" db="EMBL/GenBank/DDBJ databases">
        <title>Draft genome of two endophytic bacteria isolated from 'guarana' Paullinia cupana (Mart.) Ducke.</title>
        <authorList>
            <person name="Siqueira K.A."/>
            <person name="Liotti R.G."/>
            <person name="Mendes T.A."/>
            <person name="Soares M.A."/>
        </authorList>
    </citation>
    <scope>NUCLEOTIDE SEQUENCE [LARGE SCALE GENOMIC DNA]</scope>
    <source>
        <strain evidence="1 2">342</strain>
    </source>
</reference>
<dbReference type="RefSeq" id="WP_105594536.1">
    <property type="nucleotide sequence ID" value="NZ_PDET01000017.1"/>
</dbReference>
<dbReference type="EMBL" id="PDET01000017">
    <property type="protein sequence ID" value="PRD13575.1"/>
    <property type="molecule type" value="Genomic_DNA"/>
</dbReference>
<accession>A0A2S9I719</accession>
<keyword evidence="2" id="KW-1185">Reference proteome</keyword>
<proteinExistence type="predicted"/>
<sequence>MKHDIVQIDDVETVIGNAITRLLKIGESPEAENIINMIQLMSMVSSDQNLKTRCEEAKCLILKHLKTS</sequence>
<dbReference type="Proteomes" id="UP000239181">
    <property type="component" value="Unassembled WGS sequence"/>
</dbReference>
<name>A0A2S9I719_9GAMM</name>
<organism evidence="1 2">
    <name type="scientific">Pantoea coffeiphila</name>
    <dbReference type="NCBI Taxonomy" id="1465635"/>
    <lineage>
        <taxon>Bacteria</taxon>
        <taxon>Pseudomonadati</taxon>
        <taxon>Pseudomonadota</taxon>
        <taxon>Gammaproteobacteria</taxon>
        <taxon>Enterobacterales</taxon>
        <taxon>Erwiniaceae</taxon>
        <taxon>Pantoea</taxon>
    </lineage>
</organism>
<evidence type="ECO:0000313" key="1">
    <source>
        <dbReference type="EMBL" id="PRD13575.1"/>
    </source>
</evidence>
<evidence type="ECO:0000313" key="2">
    <source>
        <dbReference type="Proteomes" id="UP000239181"/>
    </source>
</evidence>
<gene>
    <name evidence="1" type="ORF">CQW29_20155</name>
</gene>